<dbReference type="PANTHER" id="PTHR36836:SF1">
    <property type="entry name" value="COLANIC ACID BIOSYNTHESIS PROTEIN WCAK"/>
    <property type="match status" value="1"/>
</dbReference>
<evidence type="ECO:0000313" key="3">
    <source>
        <dbReference type="Proteomes" id="UP000248054"/>
    </source>
</evidence>
<protein>
    <submittedName>
        <fullName evidence="2">Polysaccharide pyruvyl transferase WcaK-like protein</fullName>
    </submittedName>
</protein>
<dbReference type="AlphaFoldDB" id="A0A2V4YHA1"/>
<dbReference type="RefSeq" id="WP_110474331.1">
    <property type="nucleotide sequence ID" value="NZ_BMWQ01000001.1"/>
</dbReference>
<evidence type="ECO:0000313" key="2">
    <source>
        <dbReference type="EMBL" id="PYE83293.1"/>
    </source>
</evidence>
<proteinExistence type="predicted"/>
<gene>
    <name evidence="2" type="ORF">DFQ11_101725</name>
</gene>
<feature type="domain" description="Polysaccharide pyruvyl transferase" evidence="1">
    <location>
        <begin position="52"/>
        <end position="303"/>
    </location>
</feature>
<dbReference type="Pfam" id="PF04230">
    <property type="entry name" value="PS_pyruv_trans"/>
    <property type="match status" value="1"/>
</dbReference>
<comment type="caution">
    <text evidence="2">The sequence shown here is derived from an EMBL/GenBank/DDBJ whole genome shotgun (WGS) entry which is preliminary data.</text>
</comment>
<name>A0A2V4YHA1_9FLAO</name>
<accession>A0A2V4YHA1</accession>
<reference evidence="2 3" key="1">
    <citation type="submission" date="2018-06" db="EMBL/GenBank/DDBJ databases">
        <title>Genomic Encyclopedia of Type Strains, Phase III (KMG-III): the genomes of soil and plant-associated and newly described type strains.</title>
        <authorList>
            <person name="Whitman W."/>
        </authorList>
    </citation>
    <scope>NUCLEOTIDE SEQUENCE [LARGE SCALE GENOMIC DNA]</scope>
    <source>
        <strain evidence="2 3">CECT 7945</strain>
    </source>
</reference>
<sequence length="366" mass="41756">MKIVFEGFYGFKNAGDDAFVEVSSWGAKRYWNCKNSTFLGASLPKTIHEINNKQIFSKIKGFDRVNLVSHLTNSDYLISSGGSTFSEIPIHSNKSLARHFKKINKRLKLGAIGVSIGPFINSRAEHDVVDYLQSLDFLSVRDNRSYRYVQSLNLPYNPINAFDLAALLPSVYKHDFKQTVCINQHPTIGISICNYESYKGGDILKEKNRNTFFKEVIDLITKQTNAHFKVFIINGNEKFGDHDATYRLIKDIDNSRVTIVPYLNDVQETWNEINTCSLMISTRLHASIFACYAQIPFFLIEYHEKCSDFLTDVGQDESYRVYDAQVSPNSVVQKVCEILNGSYVKPKFIKKTIALSEKNFTSHKIS</sequence>
<dbReference type="Proteomes" id="UP000248054">
    <property type="component" value="Unassembled WGS sequence"/>
</dbReference>
<dbReference type="InterPro" id="IPR007345">
    <property type="entry name" value="Polysacch_pyruvyl_Trfase"/>
</dbReference>
<dbReference type="GO" id="GO:0016740">
    <property type="term" value="F:transferase activity"/>
    <property type="evidence" value="ECO:0007669"/>
    <property type="project" value="UniProtKB-KW"/>
</dbReference>
<dbReference type="PANTHER" id="PTHR36836">
    <property type="entry name" value="COLANIC ACID BIOSYNTHESIS PROTEIN WCAK"/>
    <property type="match status" value="1"/>
</dbReference>
<evidence type="ECO:0000259" key="1">
    <source>
        <dbReference type="Pfam" id="PF04230"/>
    </source>
</evidence>
<dbReference type="EMBL" id="QJTD01000001">
    <property type="protein sequence ID" value="PYE83293.1"/>
    <property type="molecule type" value="Genomic_DNA"/>
</dbReference>
<keyword evidence="2" id="KW-0808">Transferase</keyword>
<organism evidence="2 3">
    <name type="scientific">Winogradskyella epiphytica</name>
    <dbReference type="NCBI Taxonomy" id="262005"/>
    <lineage>
        <taxon>Bacteria</taxon>
        <taxon>Pseudomonadati</taxon>
        <taxon>Bacteroidota</taxon>
        <taxon>Flavobacteriia</taxon>
        <taxon>Flavobacteriales</taxon>
        <taxon>Flavobacteriaceae</taxon>
        <taxon>Winogradskyella</taxon>
    </lineage>
</organism>
<keyword evidence="3" id="KW-1185">Reference proteome</keyword>
<dbReference type="OrthoDB" id="624106at2"/>